<dbReference type="PANTHER" id="PTHR33112:SF1">
    <property type="entry name" value="HETEROKARYON INCOMPATIBILITY DOMAIN-CONTAINING PROTEIN"/>
    <property type="match status" value="1"/>
</dbReference>
<reference evidence="2" key="1">
    <citation type="journal article" date="2021" name="Nat. Commun.">
        <title>Genetic determinants of endophytism in the Arabidopsis root mycobiome.</title>
        <authorList>
            <person name="Mesny F."/>
            <person name="Miyauchi S."/>
            <person name="Thiergart T."/>
            <person name="Pickel B."/>
            <person name="Atanasova L."/>
            <person name="Karlsson M."/>
            <person name="Huettel B."/>
            <person name="Barry K.W."/>
            <person name="Haridas S."/>
            <person name="Chen C."/>
            <person name="Bauer D."/>
            <person name="Andreopoulos W."/>
            <person name="Pangilinan J."/>
            <person name="LaButti K."/>
            <person name="Riley R."/>
            <person name="Lipzen A."/>
            <person name="Clum A."/>
            <person name="Drula E."/>
            <person name="Henrissat B."/>
            <person name="Kohler A."/>
            <person name="Grigoriev I.V."/>
            <person name="Martin F.M."/>
            <person name="Hacquard S."/>
        </authorList>
    </citation>
    <scope>NUCLEOTIDE SEQUENCE</scope>
    <source>
        <strain evidence="2">MPI-CAGE-CH-0243</strain>
    </source>
</reference>
<sequence>MIDLTDAFTCRPTRCSGRIIADLGCIDQQMAMNTCGLCRLMFTVRPQVNPQICTDTASYQLRAFSSTNIWLCENSGSCHKRFTTEWIDTVFLAVVRTDSTEIGDYPEEPMISRPGPCNNVLHSGFIGRVGSNCPYQARAISVRRPNNKIDFELVRSWIARCIGSHSGECQSATQGEIPYLRLINCVSRKIVSPSSEVSFVALSYVWGVISAFQVPEDGDNLIILERVVEDAIQVTISLGYTYLWVDRHCILQHDEHVKEVQLQNMNAVYANADITIVAVAGEDSSFGLPGAGKRTRISLPYMLAQGHLLSVIPPDPSREIRSSKWSTRGWTYQEGLLSRRRLFLTEYEVSYDCSKSLCRETIALPAHIEQRPHGVEQQLHESSWMFPNAHITLAPDSIIRLFDRLSEYTARQLSRESDVLNAMLGIFQVYGNLKYPIHHLCGVPIMPFFGFNWWNIEAGISYECFIDGLRWLLLKPASRRSGFPSWSWTGWRGVVASHWSCYEYLICKWDPTDELPLSLDEDEDEVFEEEVPWMELSIMEAGGPLRWEDYSRLSSTETLTRFHQCHTLEITAFTIEVSLRKGSACEWAAIICFGDEVMEGTFYQTKDASEDMQFDRNLQEERWLGIVLGNRLEHDKSMMTCVLVLQEYRQRRCWERIGLAKIRNSTLREEMCKRQTITLQ</sequence>
<name>A0A9P9E227_9PLEO</name>
<dbReference type="Proteomes" id="UP000700596">
    <property type="component" value="Unassembled WGS sequence"/>
</dbReference>
<dbReference type="InterPro" id="IPR010730">
    <property type="entry name" value="HET"/>
</dbReference>
<evidence type="ECO:0000259" key="1">
    <source>
        <dbReference type="Pfam" id="PF06985"/>
    </source>
</evidence>
<feature type="domain" description="Heterokaryon incompatibility" evidence="1">
    <location>
        <begin position="199"/>
        <end position="334"/>
    </location>
</feature>
<comment type="caution">
    <text evidence="2">The sequence shown here is derived from an EMBL/GenBank/DDBJ whole genome shotgun (WGS) entry which is preliminary data.</text>
</comment>
<evidence type="ECO:0000313" key="3">
    <source>
        <dbReference type="Proteomes" id="UP000700596"/>
    </source>
</evidence>
<dbReference type="OrthoDB" id="5428863at2759"/>
<accession>A0A9P9E227</accession>
<keyword evidence="3" id="KW-1185">Reference proteome</keyword>
<dbReference type="EMBL" id="JAGMWT010000004">
    <property type="protein sequence ID" value="KAH7130515.1"/>
    <property type="molecule type" value="Genomic_DNA"/>
</dbReference>
<protein>
    <submittedName>
        <fullName evidence="2">Heterokaryon incompatibility protein-domain-containing protein</fullName>
    </submittedName>
</protein>
<dbReference type="Pfam" id="PF06985">
    <property type="entry name" value="HET"/>
    <property type="match status" value="1"/>
</dbReference>
<evidence type="ECO:0000313" key="2">
    <source>
        <dbReference type="EMBL" id="KAH7130515.1"/>
    </source>
</evidence>
<organism evidence="2 3">
    <name type="scientific">Dendryphion nanum</name>
    <dbReference type="NCBI Taxonomy" id="256645"/>
    <lineage>
        <taxon>Eukaryota</taxon>
        <taxon>Fungi</taxon>
        <taxon>Dikarya</taxon>
        <taxon>Ascomycota</taxon>
        <taxon>Pezizomycotina</taxon>
        <taxon>Dothideomycetes</taxon>
        <taxon>Pleosporomycetidae</taxon>
        <taxon>Pleosporales</taxon>
        <taxon>Torulaceae</taxon>
        <taxon>Dendryphion</taxon>
    </lineage>
</organism>
<gene>
    <name evidence="2" type="ORF">B0J11DRAFT_523315</name>
</gene>
<dbReference type="AlphaFoldDB" id="A0A9P9E227"/>
<proteinExistence type="predicted"/>
<dbReference type="PANTHER" id="PTHR33112">
    <property type="entry name" value="DOMAIN PROTEIN, PUTATIVE-RELATED"/>
    <property type="match status" value="1"/>
</dbReference>